<dbReference type="PANTHER" id="PTHR43065">
    <property type="entry name" value="SENSOR HISTIDINE KINASE"/>
    <property type="match status" value="1"/>
</dbReference>
<dbReference type="Proteomes" id="UP000190285">
    <property type="component" value="Unassembled WGS sequence"/>
</dbReference>
<dbReference type="Gene3D" id="1.10.287.130">
    <property type="match status" value="1"/>
</dbReference>
<keyword evidence="9" id="KW-1133">Transmembrane helix</keyword>
<keyword evidence="9" id="KW-0812">Transmembrane</keyword>
<evidence type="ECO:0000256" key="2">
    <source>
        <dbReference type="ARBA" id="ARBA00012438"/>
    </source>
</evidence>
<keyword evidence="9" id="KW-0472">Membrane</keyword>
<dbReference type="GO" id="GO:0005524">
    <property type="term" value="F:ATP binding"/>
    <property type="evidence" value="ECO:0007669"/>
    <property type="project" value="UniProtKB-KW"/>
</dbReference>
<dbReference type="SUPFAM" id="SSF47384">
    <property type="entry name" value="Homodimeric domain of signal transducing histidine kinase"/>
    <property type="match status" value="1"/>
</dbReference>
<evidence type="ECO:0000313" key="11">
    <source>
        <dbReference type="EMBL" id="SKC56159.1"/>
    </source>
</evidence>
<dbReference type="CDD" id="cd00082">
    <property type="entry name" value="HisKA"/>
    <property type="match status" value="1"/>
</dbReference>
<evidence type="ECO:0000256" key="5">
    <source>
        <dbReference type="ARBA" id="ARBA00022741"/>
    </source>
</evidence>
<dbReference type="CDD" id="cd00075">
    <property type="entry name" value="HATPase"/>
    <property type="match status" value="1"/>
</dbReference>
<comment type="catalytic activity">
    <reaction evidence="1">
        <text>ATP + protein L-histidine = ADP + protein N-phospho-L-histidine.</text>
        <dbReference type="EC" id="2.7.13.3"/>
    </reaction>
</comment>
<feature type="transmembrane region" description="Helical" evidence="9">
    <location>
        <begin position="189"/>
        <end position="212"/>
    </location>
</feature>
<feature type="transmembrane region" description="Helical" evidence="9">
    <location>
        <begin position="60"/>
        <end position="81"/>
    </location>
</feature>
<evidence type="ECO:0000256" key="4">
    <source>
        <dbReference type="ARBA" id="ARBA00022679"/>
    </source>
</evidence>
<feature type="transmembrane region" description="Helical" evidence="9">
    <location>
        <begin position="117"/>
        <end position="133"/>
    </location>
</feature>
<keyword evidence="6 11" id="KW-0418">Kinase</keyword>
<dbReference type="InterPro" id="IPR003594">
    <property type="entry name" value="HATPase_dom"/>
</dbReference>
<reference evidence="11 12" key="1">
    <citation type="submission" date="2017-02" db="EMBL/GenBank/DDBJ databases">
        <authorList>
            <person name="Peterson S.W."/>
        </authorList>
    </citation>
    <scope>NUCLEOTIDE SEQUENCE [LARGE SCALE GENOMIC DNA]</scope>
    <source>
        <strain evidence="11 12">M1</strain>
    </source>
</reference>
<gene>
    <name evidence="11" type="ORF">SAMN02194393_01440</name>
</gene>
<dbReference type="EMBL" id="FUZT01000003">
    <property type="protein sequence ID" value="SKC56159.1"/>
    <property type="molecule type" value="Genomic_DNA"/>
</dbReference>
<dbReference type="Gene3D" id="3.30.565.10">
    <property type="entry name" value="Histidine kinase-like ATPase, C-terminal domain"/>
    <property type="match status" value="1"/>
</dbReference>
<dbReference type="STRING" id="36842.SAMN02194393_01440"/>
<organism evidence="11 12">
    <name type="scientific">Maledivibacter halophilus</name>
    <dbReference type="NCBI Taxonomy" id="36842"/>
    <lineage>
        <taxon>Bacteria</taxon>
        <taxon>Bacillati</taxon>
        <taxon>Bacillota</taxon>
        <taxon>Clostridia</taxon>
        <taxon>Peptostreptococcales</taxon>
        <taxon>Caminicellaceae</taxon>
        <taxon>Maledivibacter</taxon>
    </lineage>
</organism>
<keyword evidence="5" id="KW-0547">Nucleotide-binding</keyword>
<dbReference type="EC" id="2.7.13.3" evidence="2"/>
<evidence type="ECO:0000256" key="3">
    <source>
        <dbReference type="ARBA" id="ARBA00022553"/>
    </source>
</evidence>
<keyword evidence="8" id="KW-0902">Two-component regulatory system</keyword>
<evidence type="ECO:0000313" key="12">
    <source>
        <dbReference type="Proteomes" id="UP000190285"/>
    </source>
</evidence>
<dbReference type="InterPro" id="IPR004358">
    <property type="entry name" value="Sig_transdc_His_kin-like_C"/>
</dbReference>
<dbReference type="Pfam" id="PF00512">
    <property type="entry name" value="HisKA"/>
    <property type="match status" value="1"/>
</dbReference>
<evidence type="ECO:0000256" key="1">
    <source>
        <dbReference type="ARBA" id="ARBA00000085"/>
    </source>
</evidence>
<dbReference type="InterPro" id="IPR036097">
    <property type="entry name" value="HisK_dim/P_sf"/>
</dbReference>
<evidence type="ECO:0000259" key="10">
    <source>
        <dbReference type="PROSITE" id="PS50109"/>
    </source>
</evidence>
<dbReference type="OrthoDB" id="84942at2"/>
<keyword evidence="12" id="KW-1185">Reference proteome</keyword>
<accession>A0A1T5JY12</accession>
<dbReference type="InterPro" id="IPR005467">
    <property type="entry name" value="His_kinase_dom"/>
</dbReference>
<protein>
    <recommendedName>
        <fullName evidence="2">histidine kinase</fullName>
        <ecNumber evidence="2">2.7.13.3</ecNumber>
    </recommendedName>
</protein>
<evidence type="ECO:0000256" key="7">
    <source>
        <dbReference type="ARBA" id="ARBA00022840"/>
    </source>
</evidence>
<dbReference type="SUPFAM" id="SSF55874">
    <property type="entry name" value="ATPase domain of HSP90 chaperone/DNA topoisomerase II/histidine kinase"/>
    <property type="match status" value="1"/>
</dbReference>
<dbReference type="GO" id="GO:0000155">
    <property type="term" value="F:phosphorelay sensor kinase activity"/>
    <property type="evidence" value="ECO:0007669"/>
    <property type="project" value="InterPro"/>
</dbReference>
<dbReference type="AlphaFoldDB" id="A0A1T5JY12"/>
<evidence type="ECO:0000256" key="9">
    <source>
        <dbReference type="SAM" id="Phobius"/>
    </source>
</evidence>
<sequence length="459" mass="52034">MLNKKYHVNLNIMMGYMLFVILTVITLMSKSYLFNIIVWIREAINSGDSGNLVLASASANIFFTVHNILLYISILLIIGQLKPLKSFSHGKNRLLFILVFLLIKGIYHRWLILPWEPLTDFLSLIFITFLMIISKEEMNLVSNIIVSIQVFFAVQWINIMPALSSLGVGAGDISVSIKIVGFYLESESILNTVGIAFLIPLLFSSIMTALLYSFHHRHIIVVEENYQKARELESMQAKVMENKIYHEINALAHDLKTPLVTIRGLNSLLLLSKDLDKLSTYSKRIESAVEKMSEMISSFLYGKSRQVIDISVLINYIRSQIPIEDESLKFEIQYEKDLPPIIVNKIRVSRAIINLIQNAIIAENTEPEKRILLKIEREEHEIVLKIIDNGIGIPPNELDDIWKIGHSTNNTSGLGLPFARQIIEENNGIIAIESQYGFGTTVIVKLPIANIEDRGQDNG</sequence>
<dbReference type="SMART" id="SM00388">
    <property type="entry name" value="HisKA"/>
    <property type="match status" value="1"/>
</dbReference>
<dbReference type="PANTHER" id="PTHR43065:SF10">
    <property type="entry name" value="PEROXIDE STRESS-ACTIVATED HISTIDINE KINASE MAK3"/>
    <property type="match status" value="1"/>
</dbReference>
<proteinExistence type="predicted"/>
<keyword evidence="4" id="KW-0808">Transferase</keyword>
<feature type="transmembrane region" description="Helical" evidence="9">
    <location>
        <begin position="12"/>
        <end position="40"/>
    </location>
</feature>
<feature type="transmembrane region" description="Helical" evidence="9">
    <location>
        <begin position="140"/>
        <end position="159"/>
    </location>
</feature>
<dbReference type="RefSeq" id="WP_079490459.1">
    <property type="nucleotide sequence ID" value="NZ_FUZT01000003.1"/>
</dbReference>
<keyword evidence="3" id="KW-0597">Phosphoprotein</keyword>
<evidence type="ECO:0000256" key="8">
    <source>
        <dbReference type="ARBA" id="ARBA00023012"/>
    </source>
</evidence>
<keyword evidence="7" id="KW-0067">ATP-binding</keyword>
<dbReference type="SMART" id="SM00387">
    <property type="entry name" value="HATPase_c"/>
    <property type="match status" value="1"/>
</dbReference>
<dbReference type="InterPro" id="IPR003661">
    <property type="entry name" value="HisK_dim/P_dom"/>
</dbReference>
<feature type="transmembrane region" description="Helical" evidence="9">
    <location>
        <begin position="93"/>
        <end position="111"/>
    </location>
</feature>
<dbReference type="Pfam" id="PF02518">
    <property type="entry name" value="HATPase_c"/>
    <property type="match status" value="1"/>
</dbReference>
<feature type="domain" description="Histidine kinase" evidence="10">
    <location>
        <begin position="250"/>
        <end position="450"/>
    </location>
</feature>
<name>A0A1T5JY12_9FIRM</name>
<dbReference type="InterPro" id="IPR036890">
    <property type="entry name" value="HATPase_C_sf"/>
</dbReference>
<evidence type="ECO:0000256" key="6">
    <source>
        <dbReference type="ARBA" id="ARBA00022777"/>
    </source>
</evidence>
<dbReference type="PROSITE" id="PS50109">
    <property type="entry name" value="HIS_KIN"/>
    <property type="match status" value="1"/>
</dbReference>
<dbReference type="PRINTS" id="PR00344">
    <property type="entry name" value="BCTRLSENSOR"/>
</dbReference>